<comment type="caution">
    <text evidence="1">The sequence shown here is derived from an EMBL/GenBank/DDBJ whole genome shotgun (WGS) entry which is preliminary data.</text>
</comment>
<gene>
    <name evidence="1" type="primary">Eci1_3</name>
    <name evidence="1" type="ORF">CEXT_357121</name>
</gene>
<dbReference type="EMBL" id="BPLR01004360">
    <property type="protein sequence ID" value="GIX94317.1"/>
    <property type="molecule type" value="Genomic_DNA"/>
</dbReference>
<dbReference type="AlphaFoldDB" id="A0AAV4PGS5"/>
<reference evidence="1 2" key="1">
    <citation type="submission" date="2021-06" db="EMBL/GenBank/DDBJ databases">
        <title>Caerostris extrusa draft genome.</title>
        <authorList>
            <person name="Kono N."/>
            <person name="Arakawa K."/>
        </authorList>
    </citation>
    <scope>NUCLEOTIDE SEQUENCE [LARGE SCALE GENOMIC DNA]</scope>
</reference>
<protein>
    <submittedName>
        <fullName evidence="1">Enoyl-CoA delta isomerase 1, mitochondrial</fullName>
    </submittedName>
</protein>
<keyword evidence="2" id="KW-1185">Reference proteome</keyword>
<proteinExistence type="predicted"/>
<evidence type="ECO:0000313" key="2">
    <source>
        <dbReference type="Proteomes" id="UP001054945"/>
    </source>
</evidence>
<dbReference type="SUPFAM" id="SSF52096">
    <property type="entry name" value="ClpP/crotonase"/>
    <property type="match status" value="1"/>
</dbReference>
<organism evidence="1 2">
    <name type="scientific">Caerostris extrusa</name>
    <name type="common">Bark spider</name>
    <name type="synonym">Caerostris bankana</name>
    <dbReference type="NCBI Taxonomy" id="172846"/>
    <lineage>
        <taxon>Eukaryota</taxon>
        <taxon>Metazoa</taxon>
        <taxon>Ecdysozoa</taxon>
        <taxon>Arthropoda</taxon>
        <taxon>Chelicerata</taxon>
        <taxon>Arachnida</taxon>
        <taxon>Araneae</taxon>
        <taxon>Araneomorphae</taxon>
        <taxon>Entelegynae</taxon>
        <taxon>Araneoidea</taxon>
        <taxon>Araneidae</taxon>
        <taxon>Caerostris</taxon>
    </lineage>
</organism>
<keyword evidence="1" id="KW-0413">Isomerase</keyword>
<dbReference type="GO" id="GO:0016853">
    <property type="term" value="F:isomerase activity"/>
    <property type="evidence" value="ECO:0007669"/>
    <property type="project" value="UniProtKB-KW"/>
</dbReference>
<evidence type="ECO:0000313" key="1">
    <source>
        <dbReference type="EMBL" id="GIX94317.1"/>
    </source>
</evidence>
<name>A0AAV4PGS5_CAEEX</name>
<dbReference type="InterPro" id="IPR029045">
    <property type="entry name" value="ClpP/crotonase-like_dom_sf"/>
</dbReference>
<sequence length="90" mass="10187">MVKSKGSIGFPENRLGFAAPKWLRMLLLNATTVRNCEYALKSDKLLTPEEALKYNMIDDLVDSSSDLIPKAEEVMDMWLKVPDAAFRIPK</sequence>
<dbReference type="Gene3D" id="3.90.226.10">
    <property type="entry name" value="2-enoyl-CoA Hydratase, Chain A, domain 1"/>
    <property type="match status" value="1"/>
</dbReference>
<dbReference type="Proteomes" id="UP001054945">
    <property type="component" value="Unassembled WGS sequence"/>
</dbReference>
<accession>A0AAV4PGS5</accession>